<protein>
    <submittedName>
        <fullName evidence="2">Uncharacterized protein</fullName>
    </submittedName>
</protein>
<feature type="region of interest" description="Disordered" evidence="1">
    <location>
        <begin position="247"/>
        <end position="268"/>
    </location>
</feature>
<reference evidence="2" key="1">
    <citation type="submission" date="2017-12" db="EMBL/GenBank/DDBJ databases">
        <title>Gene loss provides genomic basis for host adaptation in cereal stripe rust fungi.</title>
        <authorList>
            <person name="Xia C."/>
        </authorList>
    </citation>
    <scope>NUCLEOTIDE SEQUENCE [LARGE SCALE GENOMIC DNA]</scope>
    <source>
        <strain evidence="2">93-210</strain>
    </source>
</reference>
<dbReference type="EMBL" id="PKSL01000344">
    <property type="protein sequence ID" value="POV95441.1"/>
    <property type="molecule type" value="Genomic_DNA"/>
</dbReference>
<feature type="compositionally biased region" description="Polar residues" evidence="1">
    <location>
        <begin position="154"/>
        <end position="166"/>
    </location>
</feature>
<evidence type="ECO:0000313" key="2">
    <source>
        <dbReference type="EMBL" id="POV95441.1"/>
    </source>
</evidence>
<dbReference type="VEuPathDB" id="FungiDB:PSTT_16247"/>
<accession>A0A2S4UE00</accession>
<gene>
    <name evidence="2" type="ORF">PSTT_16247</name>
</gene>
<evidence type="ECO:0000256" key="1">
    <source>
        <dbReference type="SAM" id="MobiDB-lite"/>
    </source>
</evidence>
<dbReference type="AlphaFoldDB" id="A0A2S4UE00"/>
<feature type="compositionally biased region" description="Acidic residues" evidence="1">
    <location>
        <begin position="139"/>
        <end position="150"/>
    </location>
</feature>
<name>A0A2S4UE00_9BASI</name>
<keyword evidence="3" id="KW-1185">Reference proteome</keyword>
<dbReference type="VEuPathDB" id="FungiDB:PSHT_13980"/>
<sequence>MDSYHHACCCGLALVHGKQSQIVELALSVTTKLTSCLFACFSYKQEFEFDTCSFYHHACCCGLALVHGKQSQIVELALSVTTKLASCMFANMAIKSKKAARISVQTQKPLAAKNHVPVIPPSPPATDPTTRLNRALDVDDKEEEDTDDSDAIPQGSQVVQRQKTPSMSQAVSDRIAAIPEDLHFYLDVNIDLEKKPSTKATLLKMIKHFFPTYKAPSSHTRGLLARAYKQKVEPLLSSYIESMATYSDESDDDQNMEEAPKPLPLAGINPNNSSVTVDKIIGLISQQYPKLKLPETMKKKAAIALYHQYIMPPPVGGYPTEPFREPSPKVPVPYHGLLTVEELRFGIHCHAYPVYVIGYALKPVLMAIYVQFVLDDINEGVPIFEGVHYGVPHRVTAKQSQPSAE</sequence>
<feature type="region of interest" description="Disordered" evidence="1">
    <location>
        <begin position="114"/>
        <end position="133"/>
    </location>
</feature>
<comment type="caution">
    <text evidence="2">The sequence shown here is derived from an EMBL/GenBank/DDBJ whole genome shotgun (WGS) entry which is preliminary data.</text>
</comment>
<feature type="region of interest" description="Disordered" evidence="1">
    <location>
        <begin position="139"/>
        <end position="166"/>
    </location>
</feature>
<dbReference type="Proteomes" id="UP000239156">
    <property type="component" value="Unassembled WGS sequence"/>
</dbReference>
<organism evidence="2 3">
    <name type="scientific">Puccinia striiformis</name>
    <dbReference type="NCBI Taxonomy" id="27350"/>
    <lineage>
        <taxon>Eukaryota</taxon>
        <taxon>Fungi</taxon>
        <taxon>Dikarya</taxon>
        <taxon>Basidiomycota</taxon>
        <taxon>Pucciniomycotina</taxon>
        <taxon>Pucciniomycetes</taxon>
        <taxon>Pucciniales</taxon>
        <taxon>Pucciniaceae</taxon>
        <taxon>Puccinia</taxon>
    </lineage>
</organism>
<evidence type="ECO:0000313" key="3">
    <source>
        <dbReference type="Proteomes" id="UP000239156"/>
    </source>
</evidence>
<proteinExistence type="predicted"/>